<dbReference type="HOGENOM" id="CLU_111607_0_0_4"/>
<dbReference type="OrthoDB" id="7840545at2"/>
<protein>
    <recommendedName>
        <fullName evidence="2">DUF4145 domain-containing protein</fullName>
    </recommendedName>
</protein>
<reference evidence="1" key="1">
    <citation type="submission" date="2005-08" db="EMBL/GenBank/DDBJ databases">
        <title>Complete sequence of Dechloromonas aromatica RCB.</title>
        <authorList>
            <person name="Salinero K.K."/>
            <person name="Copeland A."/>
            <person name="Lucas S."/>
            <person name="Lapidus A."/>
            <person name="Barry K."/>
            <person name="Detter J.C."/>
            <person name="Glavina T."/>
            <person name="Hammon N."/>
            <person name="Israni S."/>
            <person name="Pitluck S."/>
            <person name="Di Bartolo G."/>
            <person name="Trong S."/>
            <person name="Schmutz J."/>
            <person name="Larimer F."/>
            <person name="Land M."/>
            <person name="Ivanova N."/>
            <person name="Richardson P."/>
        </authorList>
    </citation>
    <scope>NUCLEOTIDE SEQUENCE</scope>
    <source>
        <strain evidence="1">RCB</strain>
    </source>
</reference>
<dbReference type="EMBL" id="CP000089">
    <property type="protein sequence ID" value="AAZ48373.1"/>
    <property type="molecule type" value="Genomic_DNA"/>
</dbReference>
<gene>
    <name evidence="1" type="ordered locus">Daro_3644</name>
</gene>
<dbReference type="STRING" id="159087.Daro_3644"/>
<dbReference type="KEGG" id="dar:Daro_3644"/>
<name>Q479V8_DECAR</name>
<accession>Q479V8</accession>
<evidence type="ECO:0000313" key="1">
    <source>
        <dbReference type="EMBL" id="AAZ48373.1"/>
    </source>
</evidence>
<organism evidence="1">
    <name type="scientific">Dechloromonas aromatica (strain RCB)</name>
    <dbReference type="NCBI Taxonomy" id="159087"/>
    <lineage>
        <taxon>Bacteria</taxon>
        <taxon>Pseudomonadati</taxon>
        <taxon>Pseudomonadota</taxon>
        <taxon>Betaproteobacteria</taxon>
        <taxon>Rhodocyclales</taxon>
        <taxon>Azonexaceae</taxon>
        <taxon>Dechloromonas</taxon>
    </lineage>
</organism>
<proteinExistence type="predicted"/>
<evidence type="ECO:0008006" key="2">
    <source>
        <dbReference type="Google" id="ProtNLM"/>
    </source>
</evidence>
<dbReference type="eggNOG" id="ENOG50318PG">
    <property type="taxonomic scope" value="Bacteria"/>
</dbReference>
<sequence>MDWLTFISKVVEATSWPLVACICFFALKDQLLRLFPFLRRLKYKEFEAEFGEGVREVSEKLTASATPPVVSTSPEATAASGDTRDHFVRLAEAAPRAAVLEAWLQVEHAAQRLIRSYGVAERRPLRMVGPTIIRDYLDKTNAVTPEQRESFDKLRQLRNKVVHFADVSLPLDEVIEYIDLALSLAGQFDVAVKS</sequence>
<dbReference type="AlphaFoldDB" id="Q479V8"/>